<dbReference type="AlphaFoldDB" id="A0A432WVI1"/>
<organism evidence="1 2">
    <name type="scientific">Aliidiomarina shirensis</name>
    <dbReference type="NCBI Taxonomy" id="1048642"/>
    <lineage>
        <taxon>Bacteria</taxon>
        <taxon>Pseudomonadati</taxon>
        <taxon>Pseudomonadota</taxon>
        <taxon>Gammaproteobacteria</taxon>
        <taxon>Alteromonadales</taxon>
        <taxon>Idiomarinaceae</taxon>
        <taxon>Aliidiomarina</taxon>
    </lineage>
</organism>
<name>A0A432WVI1_9GAMM</name>
<dbReference type="EMBL" id="PIPP01000002">
    <property type="protein sequence ID" value="RUO37775.1"/>
    <property type="molecule type" value="Genomic_DNA"/>
</dbReference>
<proteinExistence type="predicted"/>
<evidence type="ECO:0008006" key="3">
    <source>
        <dbReference type="Google" id="ProtNLM"/>
    </source>
</evidence>
<dbReference type="InterPro" id="IPR037914">
    <property type="entry name" value="SpoVT-AbrB_sf"/>
</dbReference>
<dbReference type="Proteomes" id="UP000286934">
    <property type="component" value="Unassembled WGS sequence"/>
</dbReference>
<sequence length="78" mass="8648">MVTTELVKGSDGNHILIIPEEFKAEFSGVDKVDICREGGCLIITPIRKSWSSLADAERADENFLNSRPDVITPNRDSE</sequence>
<evidence type="ECO:0000313" key="2">
    <source>
        <dbReference type="Proteomes" id="UP000286934"/>
    </source>
</evidence>
<comment type="caution">
    <text evidence="1">The sequence shown here is derived from an EMBL/GenBank/DDBJ whole genome shotgun (WGS) entry which is preliminary data.</text>
</comment>
<accession>A0A432WVI1</accession>
<protein>
    <recommendedName>
        <fullName evidence="3">AbrB/MazE/SpoVT family DNA-binding domain-containing protein</fullName>
    </recommendedName>
</protein>
<dbReference type="RefSeq" id="WP_126807290.1">
    <property type="nucleotide sequence ID" value="NZ_PIPP01000002.1"/>
</dbReference>
<keyword evidence="2" id="KW-1185">Reference proteome</keyword>
<evidence type="ECO:0000313" key="1">
    <source>
        <dbReference type="EMBL" id="RUO37775.1"/>
    </source>
</evidence>
<reference evidence="2" key="1">
    <citation type="journal article" date="2018" name="Front. Microbiol.">
        <title>Genome-Based Analysis Reveals the Taxonomy and Diversity of the Family Idiomarinaceae.</title>
        <authorList>
            <person name="Liu Y."/>
            <person name="Lai Q."/>
            <person name="Shao Z."/>
        </authorList>
    </citation>
    <scope>NUCLEOTIDE SEQUENCE [LARGE SCALE GENOMIC DNA]</scope>
    <source>
        <strain evidence="2">AIS</strain>
    </source>
</reference>
<dbReference type="OrthoDB" id="5298361at2"/>
<gene>
    <name evidence="1" type="ORF">CWE13_07475</name>
</gene>
<dbReference type="SUPFAM" id="SSF89447">
    <property type="entry name" value="AbrB/MazE/MraZ-like"/>
    <property type="match status" value="1"/>
</dbReference>